<dbReference type="eggNOG" id="KOG3090">
    <property type="taxonomic scope" value="Eukaryota"/>
</dbReference>
<dbReference type="Pfam" id="PF01145">
    <property type="entry name" value="Band_7"/>
    <property type="match status" value="1"/>
</dbReference>
<comment type="subcellular location">
    <subcellularLocation>
        <location evidence="1 8">Mitochondrion inner membrane</location>
    </subcellularLocation>
</comment>
<proteinExistence type="inferred from homology"/>
<dbReference type="Proteomes" id="UP000019373">
    <property type="component" value="Unassembled WGS sequence"/>
</dbReference>
<comment type="function">
    <text evidence="6">Prohibitin probably acts as a holdase/unfoldase for the stabilization of newly synthesized mitochondrial proteins. Involved in mitophagy. Required for the switch to necrotrophic growth.</text>
</comment>
<evidence type="ECO:0000256" key="3">
    <source>
        <dbReference type="ARBA" id="ARBA00022792"/>
    </source>
</evidence>
<dbReference type="OMA" id="NEGTHFQ"/>
<dbReference type="AlphaFoldDB" id="U1GRD4"/>
<evidence type="ECO:0000259" key="9">
    <source>
        <dbReference type="SMART" id="SM00244"/>
    </source>
</evidence>
<protein>
    <recommendedName>
        <fullName evidence="8">Prohibitin</fullName>
    </recommendedName>
</protein>
<sequence length="309" mass="34134">MAQDPREAFRRLQQTLQQRTRGGFGGRGGGVPGGASVRPLAGLILLGLGGLVVSNALFNVDGGHRAIKYTRIGGVKKEIYNEGTHLRIPWFETPIDYDVRARPRNVASLTGTKDLQMVNITCRVLSRPHVQHLPQIYRTLGTDYDERVLPSIVNEVLKSVVAQFNASQLITQRENVARLVRDNLERRAARFNILLDDVSLTHLAFSPEFTAAVEAKQVAQQEAQRAAFVVDKARQEKQATIVRAQGEAQSAQLIGDAIQKSRSYVDLRQIENARQIATILQEAGGKNKLYLDSRGLGLNVHAGEADKKQ</sequence>
<reference evidence="11" key="1">
    <citation type="journal article" date="2014" name="BMC Genomics">
        <title>Genome characteristics reveal the impact of lichenization on lichen-forming fungus Endocarpon pusillum Hedwig (Verrucariales, Ascomycota).</title>
        <authorList>
            <person name="Wang Y.-Y."/>
            <person name="Liu B."/>
            <person name="Zhang X.-Y."/>
            <person name="Zhou Q.-M."/>
            <person name="Zhang T."/>
            <person name="Li H."/>
            <person name="Yu Y.-F."/>
            <person name="Zhang X.-L."/>
            <person name="Hao X.-Y."/>
            <person name="Wang M."/>
            <person name="Wang L."/>
            <person name="Wei J.-C."/>
        </authorList>
    </citation>
    <scope>NUCLEOTIDE SEQUENCE [LARGE SCALE GENOMIC DNA]</scope>
    <source>
        <strain evidence="11">Z07020 / HMAS-L-300199</strain>
    </source>
</reference>
<gene>
    <name evidence="10" type="ORF">EPUS_00676</name>
</gene>
<comment type="similarity">
    <text evidence="2 8">Belongs to the prohibitin family.</text>
</comment>
<keyword evidence="11" id="KW-1185">Reference proteome</keyword>
<evidence type="ECO:0000256" key="4">
    <source>
        <dbReference type="ARBA" id="ARBA00023128"/>
    </source>
</evidence>
<dbReference type="OrthoDB" id="275637at2759"/>
<dbReference type="PRINTS" id="PR00679">
    <property type="entry name" value="PROHIBITIN"/>
</dbReference>
<name>U1GRD4_ENDPU</name>
<dbReference type="GeneID" id="19235737"/>
<evidence type="ECO:0000256" key="1">
    <source>
        <dbReference type="ARBA" id="ARBA00004273"/>
    </source>
</evidence>
<feature type="domain" description="Band 7" evidence="9">
    <location>
        <begin position="56"/>
        <end position="217"/>
    </location>
</feature>
<dbReference type="Gene3D" id="3.30.479.30">
    <property type="entry name" value="Band 7 domain"/>
    <property type="match status" value="1"/>
</dbReference>
<dbReference type="SMART" id="SM00244">
    <property type="entry name" value="PHB"/>
    <property type="match status" value="1"/>
</dbReference>
<dbReference type="PANTHER" id="PTHR23222:SF1">
    <property type="entry name" value="PROHIBITIN-2"/>
    <property type="match status" value="1"/>
</dbReference>
<keyword evidence="4" id="KW-0496">Mitochondrion</keyword>
<dbReference type="CDD" id="cd03401">
    <property type="entry name" value="SPFH_prohibitin"/>
    <property type="match status" value="1"/>
</dbReference>
<dbReference type="GO" id="GO:0000423">
    <property type="term" value="P:mitophagy"/>
    <property type="evidence" value="ECO:0007669"/>
    <property type="project" value="UniProtKB-ARBA"/>
</dbReference>
<dbReference type="FunFam" id="3.30.479.30:FF:000001">
    <property type="entry name" value="Prohibitin 2"/>
    <property type="match status" value="1"/>
</dbReference>
<keyword evidence="5" id="KW-0472">Membrane</keyword>
<evidence type="ECO:0000256" key="5">
    <source>
        <dbReference type="ARBA" id="ARBA00023136"/>
    </source>
</evidence>
<comment type="subunit">
    <text evidence="7">The mitochondrial prohibitin complex consists of two subunits (PHB1 and PHB2). The subunits assemble into a membrane-associated ring-shaped supercomplex of approximately 1 mDa. Interacts with ATG24/SNX4; the interaction is direct and plays a role in mitophagy.</text>
</comment>
<dbReference type="EMBL" id="KE720872">
    <property type="protein sequence ID" value="ERF74546.1"/>
    <property type="molecule type" value="Genomic_DNA"/>
</dbReference>
<dbReference type="GO" id="GO:0035632">
    <property type="term" value="C:mitochondrial prohibitin complex"/>
    <property type="evidence" value="ECO:0007669"/>
    <property type="project" value="UniProtKB-ARBA"/>
</dbReference>
<dbReference type="SUPFAM" id="SSF117892">
    <property type="entry name" value="Band 7/SPFH domain"/>
    <property type="match status" value="1"/>
</dbReference>
<dbReference type="InterPro" id="IPR001107">
    <property type="entry name" value="Band_7"/>
</dbReference>
<evidence type="ECO:0000256" key="6">
    <source>
        <dbReference type="ARBA" id="ARBA00053189"/>
    </source>
</evidence>
<dbReference type="HOGENOM" id="CLU_047969_0_2_1"/>
<keyword evidence="3 8" id="KW-0999">Mitochondrion inner membrane</keyword>
<evidence type="ECO:0000313" key="11">
    <source>
        <dbReference type="Proteomes" id="UP000019373"/>
    </source>
</evidence>
<evidence type="ECO:0000313" key="10">
    <source>
        <dbReference type="EMBL" id="ERF74546.1"/>
    </source>
</evidence>
<dbReference type="InterPro" id="IPR000163">
    <property type="entry name" value="Prohibitin"/>
</dbReference>
<dbReference type="GO" id="GO:0007005">
    <property type="term" value="P:mitochondrion organization"/>
    <property type="evidence" value="ECO:0007669"/>
    <property type="project" value="TreeGrafter"/>
</dbReference>
<evidence type="ECO:0000256" key="8">
    <source>
        <dbReference type="RuleBase" id="RU366048"/>
    </source>
</evidence>
<accession>U1GRD4</accession>
<organism evidence="10 11">
    <name type="scientific">Endocarpon pusillum (strain Z07020 / HMAS-L-300199)</name>
    <name type="common">Lichen-forming fungus</name>
    <dbReference type="NCBI Taxonomy" id="1263415"/>
    <lineage>
        <taxon>Eukaryota</taxon>
        <taxon>Fungi</taxon>
        <taxon>Dikarya</taxon>
        <taxon>Ascomycota</taxon>
        <taxon>Pezizomycotina</taxon>
        <taxon>Eurotiomycetes</taxon>
        <taxon>Chaetothyriomycetidae</taxon>
        <taxon>Verrucariales</taxon>
        <taxon>Verrucariaceae</taxon>
        <taxon>Endocarpon</taxon>
    </lineage>
</organism>
<evidence type="ECO:0000256" key="2">
    <source>
        <dbReference type="ARBA" id="ARBA00009658"/>
    </source>
</evidence>
<dbReference type="InterPro" id="IPR036013">
    <property type="entry name" value="Band_7/SPFH_dom_sf"/>
</dbReference>
<dbReference type="PANTHER" id="PTHR23222">
    <property type="entry name" value="PROHIBITIN"/>
    <property type="match status" value="1"/>
</dbReference>
<evidence type="ECO:0000256" key="7">
    <source>
        <dbReference type="ARBA" id="ARBA00066275"/>
    </source>
</evidence>
<dbReference type="RefSeq" id="XP_007787961.1">
    <property type="nucleotide sequence ID" value="XM_007789771.1"/>
</dbReference>